<keyword evidence="1 3" id="KW-0238">DNA-binding</keyword>
<comment type="caution">
    <text evidence="6">The sequence shown here is derived from an EMBL/GenBank/DDBJ whole genome shotgun (WGS) entry which is preliminary data.</text>
</comment>
<keyword evidence="7" id="KW-1185">Reference proteome</keyword>
<dbReference type="PANTHER" id="PTHR10270:SF161">
    <property type="entry name" value="SEX-DETERMINING REGION Y PROTEIN"/>
    <property type="match status" value="1"/>
</dbReference>
<dbReference type="GO" id="GO:0030154">
    <property type="term" value="P:cell differentiation"/>
    <property type="evidence" value="ECO:0007669"/>
    <property type="project" value="TreeGrafter"/>
</dbReference>
<dbReference type="Proteomes" id="UP000807716">
    <property type="component" value="Unassembled WGS sequence"/>
</dbReference>
<feature type="compositionally biased region" description="Low complexity" evidence="4">
    <location>
        <begin position="226"/>
        <end position="237"/>
    </location>
</feature>
<evidence type="ECO:0000313" key="6">
    <source>
        <dbReference type="EMBL" id="KAG0267566.1"/>
    </source>
</evidence>
<feature type="domain" description="HMG box" evidence="5">
    <location>
        <begin position="10"/>
        <end position="74"/>
    </location>
</feature>
<dbReference type="Gene3D" id="1.10.30.10">
    <property type="entry name" value="High mobility group box domain"/>
    <property type="match status" value="1"/>
</dbReference>
<proteinExistence type="predicted"/>
<evidence type="ECO:0000256" key="2">
    <source>
        <dbReference type="ARBA" id="ARBA00023163"/>
    </source>
</evidence>
<dbReference type="InterPro" id="IPR009071">
    <property type="entry name" value="HMG_box_dom"/>
</dbReference>
<evidence type="ECO:0000256" key="3">
    <source>
        <dbReference type="PROSITE-ProRule" id="PRU00267"/>
    </source>
</evidence>
<dbReference type="PANTHER" id="PTHR10270">
    <property type="entry name" value="SOX TRANSCRIPTION FACTOR"/>
    <property type="match status" value="1"/>
</dbReference>
<dbReference type="GO" id="GO:0001228">
    <property type="term" value="F:DNA-binding transcription activator activity, RNA polymerase II-specific"/>
    <property type="evidence" value="ECO:0007669"/>
    <property type="project" value="TreeGrafter"/>
</dbReference>
<gene>
    <name evidence="6" type="ORF">DFQ27_008611</name>
</gene>
<dbReference type="SMART" id="SM00398">
    <property type="entry name" value="HMG"/>
    <property type="match status" value="1"/>
</dbReference>
<feature type="DNA-binding region" description="HMG box" evidence="3">
    <location>
        <begin position="10"/>
        <end position="74"/>
    </location>
</feature>
<accession>A0A9P6QFX9</accession>
<evidence type="ECO:0000313" key="7">
    <source>
        <dbReference type="Proteomes" id="UP000807716"/>
    </source>
</evidence>
<dbReference type="CDD" id="cd01389">
    <property type="entry name" value="HMG-box_ROX1-like"/>
    <property type="match status" value="1"/>
</dbReference>
<feature type="region of interest" description="Disordered" evidence="4">
    <location>
        <begin position="226"/>
        <end position="257"/>
    </location>
</feature>
<evidence type="ECO:0000256" key="4">
    <source>
        <dbReference type="SAM" id="MobiDB-lite"/>
    </source>
</evidence>
<sequence length="337" mass="37906">MVRSTKSKKIPRPLNAFILYRRDHARKCPGMVAKELSTSLGRSWRTETPERRAFYEEKARQAKILHRQMYPDYTFSPIKRGEGKRAKKLKAMAAQVAVDGASPTVAVKKRMRMASMSLKSSVEVDQAVQRARLALIAEGSTTGRSGATRKSRRLAATRTRYSPPTAQIKKEEPEEETVERYSRHRGQHYPGKNQQVPRCSQMAVLAAEAFDMMALMRRRARSASCSSSSTLSSYASDTDTDDDEDDDDDDDWAPGDQSRTCTSVLSLSFESNYEMAHRSVAGSVCQDSVAQHLLQAKMEPLDARMMLDPSVMLTRPQVMTLELFKRHALNDEGFLSL</sequence>
<evidence type="ECO:0000259" key="5">
    <source>
        <dbReference type="PROSITE" id="PS50118"/>
    </source>
</evidence>
<dbReference type="InterPro" id="IPR050140">
    <property type="entry name" value="SRY-related_HMG-box_TF-like"/>
</dbReference>
<keyword evidence="2" id="KW-0804">Transcription</keyword>
<organism evidence="6 7">
    <name type="scientific">Actinomortierella ambigua</name>
    <dbReference type="NCBI Taxonomy" id="1343610"/>
    <lineage>
        <taxon>Eukaryota</taxon>
        <taxon>Fungi</taxon>
        <taxon>Fungi incertae sedis</taxon>
        <taxon>Mucoromycota</taxon>
        <taxon>Mortierellomycotina</taxon>
        <taxon>Mortierellomycetes</taxon>
        <taxon>Mortierellales</taxon>
        <taxon>Mortierellaceae</taxon>
        <taxon>Actinomortierella</taxon>
    </lineage>
</organism>
<protein>
    <recommendedName>
        <fullName evidence="5">HMG box domain-containing protein</fullName>
    </recommendedName>
</protein>
<dbReference type="GO" id="GO:0000978">
    <property type="term" value="F:RNA polymerase II cis-regulatory region sequence-specific DNA binding"/>
    <property type="evidence" value="ECO:0007669"/>
    <property type="project" value="TreeGrafter"/>
</dbReference>
<dbReference type="InterPro" id="IPR036910">
    <property type="entry name" value="HMG_box_dom_sf"/>
</dbReference>
<dbReference type="AlphaFoldDB" id="A0A9P6QFX9"/>
<name>A0A9P6QFX9_9FUNG</name>
<dbReference type="Pfam" id="PF00505">
    <property type="entry name" value="HMG_box"/>
    <property type="match status" value="1"/>
</dbReference>
<feature type="compositionally biased region" description="Acidic residues" evidence="4">
    <location>
        <begin position="238"/>
        <end position="253"/>
    </location>
</feature>
<dbReference type="GO" id="GO:0005634">
    <property type="term" value="C:nucleus"/>
    <property type="evidence" value="ECO:0007669"/>
    <property type="project" value="UniProtKB-UniRule"/>
</dbReference>
<evidence type="ECO:0000256" key="1">
    <source>
        <dbReference type="ARBA" id="ARBA00023125"/>
    </source>
</evidence>
<keyword evidence="3" id="KW-0539">Nucleus</keyword>
<dbReference type="OrthoDB" id="6247875at2759"/>
<feature type="region of interest" description="Disordered" evidence="4">
    <location>
        <begin position="141"/>
        <end position="195"/>
    </location>
</feature>
<dbReference type="SUPFAM" id="SSF47095">
    <property type="entry name" value="HMG-box"/>
    <property type="match status" value="1"/>
</dbReference>
<dbReference type="EMBL" id="JAAAJB010000073">
    <property type="protein sequence ID" value="KAG0267566.1"/>
    <property type="molecule type" value="Genomic_DNA"/>
</dbReference>
<reference evidence="6" key="1">
    <citation type="journal article" date="2020" name="Fungal Divers.">
        <title>Resolving the Mortierellaceae phylogeny through synthesis of multi-gene phylogenetics and phylogenomics.</title>
        <authorList>
            <person name="Vandepol N."/>
            <person name="Liber J."/>
            <person name="Desiro A."/>
            <person name="Na H."/>
            <person name="Kennedy M."/>
            <person name="Barry K."/>
            <person name="Grigoriev I.V."/>
            <person name="Miller A.N."/>
            <person name="O'Donnell K."/>
            <person name="Stajich J.E."/>
            <person name="Bonito G."/>
        </authorList>
    </citation>
    <scope>NUCLEOTIDE SEQUENCE</scope>
    <source>
        <strain evidence="6">BC1065</strain>
    </source>
</reference>
<dbReference type="PROSITE" id="PS50118">
    <property type="entry name" value="HMG_BOX_2"/>
    <property type="match status" value="1"/>
</dbReference>